<keyword evidence="5" id="KW-0949">S-adenosyl-L-methionine</keyword>
<dbReference type="Pfam" id="PF12161">
    <property type="entry name" value="HsdM_N"/>
    <property type="match status" value="1"/>
</dbReference>
<dbReference type="InterPro" id="IPR022749">
    <property type="entry name" value="D12N6_MeTrfase_N"/>
</dbReference>
<evidence type="ECO:0000256" key="5">
    <source>
        <dbReference type="ARBA" id="ARBA00022691"/>
    </source>
</evidence>
<dbReference type="Gene3D" id="1.20.1260.30">
    <property type="match status" value="1"/>
</dbReference>
<proteinExistence type="inferred from homology"/>
<keyword evidence="4" id="KW-0808">Transferase</keyword>
<comment type="similarity">
    <text evidence="1">Belongs to the N(4)/N(6)-methyltransferase family.</text>
</comment>
<sequence length="549" mass="64132">MLTTEIKNKVQNLWDRLWAGGLANPITAIEQISYLLFMKRLEVFNPKTKKEFKWSTYHEYEGEKLVTQVKDKVFEYIKHELAEKDEPFAKAMKDSVFLINTPSLLKDAIEFIDSIYKEIEKQEKNNNQYFQDIQGDVYEYLLRHTSEAGKNGQFRTPRHIIQMMAEILDPDTDGKICDLACGSAGFLVGAYQYIITKYSKKKVKDENGLEKGIDGTNLSNNQKNDLKKNIFYGFDVDQTMVRIGMMNMMMHGITHPNITHLDTLSTRYEKFEQEQNIDNIHNEVIIKGSVKILKTSEADKSSKNNDDSSSEKYKYILANPPFTGKINSETVSDNLDRIYPITENKKTQKKGRQKTVQSELLFLERMIYMLEVGGRACVIVPEGLLFNSSSYHVKTRKMLMQDCDLQGVISLPGGVFQPYTGVKTSILIFEKRKLRSDVFQDTHVWFYEMKSDGYSLDTNRKKLKENPLPKTINNWRNRFKRNQSNRKLQHFSIPFNEIESNKFEINFNKYKKFEYEAEEYRLPKDIIEELVVLEDEIIKSLNNLDYEKI</sequence>
<accession>A0ABP3V8Q9</accession>
<dbReference type="Pfam" id="PF02384">
    <property type="entry name" value="N6_Mtase"/>
    <property type="match status" value="1"/>
</dbReference>
<evidence type="ECO:0000313" key="11">
    <source>
        <dbReference type="Proteomes" id="UP001500736"/>
    </source>
</evidence>
<dbReference type="SUPFAM" id="SSF53335">
    <property type="entry name" value="S-adenosyl-L-methionine-dependent methyltransferases"/>
    <property type="match status" value="1"/>
</dbReference>
<dbReference type="PANTHER" id="PTHR42933">
    <property type="entry name" value="SLR6095 PROTEIN"/>
    <property type="match status" value="1"/>
</dbReference>
<dbReference type="PRINTS" id="PR00507">
    <property type="entry name" value="N12N6MTFRASE"/>
</dbReference>
<evidence type="ECO:0000256" key="6">
    <source>
        <dbReference type="ARBA" id="ARBA00022747"/>
    </source>
</evidence>
<evidence type="ECO:0000256" key="4">
    <source>
        <dbReference type="ARBA" id="ARBA00022679"/>
    </source>
</evidence>
<comment type="catalytic activity">
    <reaction evidence="7">
        <text>a 2'-deoxyadenosine in DNA + S-adenosyl-L-methionine = an N(6)-methyl-2'-deoxyadenosine in DNA + S-adenosyl-L-homocysteine + H(+)</text>
        <dbReference type="Rhea" id="RHEA:15197"/>
        <dbReference type="Rhea" id="RHEA-COMP:12418"/>
        <dbReference type="Rhea" id="RHEA-COMP:12419"/>
        <dbReference type="ChEBI" id="CHEBI:15378"/>
        <dbReference type="ChEBI" id="CHEBI:57856"/>
        <dbReference type="ChEBI" id="CHEBI:59789"/>
        <dbReference type="ChEBI" id="CHEBI:90615"/>
        <dbReference type="ChEBI" id="CHEBI:90616"/>
        <dbReference type="EC" id="2.1.1.72"/>
    </reaction>
</comment>
<evidence type="ECO:0000256" key="3">
    <source>
        <dbReference type="ARBA" id="ARBA00022603"/>
    </source>
</evidence>
<evidence type="ECO:0000256" key="1">
    <source>
        <dbReference type="ARBA" id="ARBA00006594"/>
    </source>
</evidence>
<keyword evidence="11" id="KW-1185">Reference proteome</keyword>
<dbReference type="InterPro" id="IPR003356">
    <property type="entry name" value="DNA_methylase_A-5"/>
</dbReference>
<dbReference type="RefSeq" id="WP_343799600.1">
    <property type="nucleotide sequence ID" value="NZ_BAAAGF010000005.1"/>
</dbReference>
<evidence type="ECO:0000256" key="2">
    <source>
        <dbReference type="ARBA" id="ARBA00011900"/>
    </source>
</evidence>
<evidence type="ECO:0000313" key="10">
    <source>
        <dbReference type="EMBL" id="GAA0749879.1"/>
    </source>
</evidence>
<keyword evidence="6" id="KW-0680">Restriction system</keyword>
<comment type="caution">
    <text evidence="10">The sequence shown here is derived from an EMBL/GenBank/DDBJ whole genome shotgun (WGS) entry which is preliminary data.</text>
</comment>
<dbReference type="EMBL" id="BAAAGF010000005">
    <property type="protein sequence ID" value="GAA0749879.1"/>
    <property type="molecule type" value="Genomic_DNA"/>
</dbReference>
<feature type="domain" description="DNA methylase adenine-specific" evidence="8">
    <location>
        <begin position="131"/>
        <end position="517"/>
    </location>
</feature>
<keyword evidence="3" id="KW-0489">Methyltransferase</keyword>
<evidence type="ECO:0000259" key="9">
    <source>
        <dbReference type="Pfam" id="PF12161"/>
    </source>
</evidence>
<dbReference type="Gene3D" id="3.40.50.150">
    <property type="entry name" value="Vaccinia Virus protein VP39"/>
    <property type="match status" value="1"/>
</dbReference>
<evidence type="ECO:0000256" key="7">
    <source>
        <dbReference type="ARBA" id="ARBA00047942"/>
    </source>
</evidence>
<gene>
    <name evidence="10" type="ORF">GCM10009431_29970</name>
</gene>
<dbReference type="InterPro" id="IPR038333">
    <property type="entry name" value="T1MK-like_N_sf"/>
</dbReference>
<dbReference type="InterPro" id="IPR051537">
    <property type="entry name" value="DNA_Adenine_Mtase"/>
</dbReference>
<evidence type="ECO:0000259" key="8">
    <source>
        <dbReference type="Pfam" id="PF02384"/>
    </source>
</evidence>
<dbReference type="PANTHER" id="PTHR42933:SF3">
    <property type="entry name" value="TYPE I RESTRICTION ENZYME MJAVIII METHYLASE SUBUNIT"/>
    <property type="match status" value="1"/>
</dbReference>
<dbReference type="InterPro" id="IPR029063">
    <property type="entry name" value="SAM-dependent_MTases_sf"/>
</dbReference>
<name>A0ABP3V8Q9_9FLAO</name>
<feature type="domain" description="N6 adenine-specific DNA methyltransferase N-terminal" evidence="9">
    <location>
        <begin position="6"/>
        <end position="75"/>
    </location>
</feature>
<dbReference type="Proteomes" id="UP001500736">
    <property type="component" value="Unassembled WGS sequence"/>
</dbReference>
<organism evidence="10 11">
    <name type="scientific">Gaetbulibacter jejuensis</name>
    <dbReference type="NCBI Taxonomy" id="584607"/>
    <lineage>
        <taxon>Bacteria</taxon>
        <taxon>Pseudomonadati</taxon>
        <taxon>Bacteroidota</taxon>
        <taxon>Flavobacteriia</taxon>
        <taxon>Flavobacteriales</taxon>
        <taxon>Flavobacteriaceae</taxon>
        <taxon>Gaetbulibacter</taxon>
    </lineage>
</organism>
<protein>
    <recommendedName>
        <fullName evidence="2">site-specific DNA-methyltransferase (adenine-specific)</fullName>
        <ecNumber evidence="2">2.1.1.72</ecNumber>
    </recommendedName>
</protein>
<dbReference type="EC" id="2.1.1.72" evidence="2"/>
<reference evidence="11" key="1">
    <citation type="journal article" date="2019" name="Int. J. Syst. Evol. Microbiol.">
        <title>The Global Catalogue of Microorganisms (GCM) 10K type strain sequencing project: providing services to taxonomists for standard genome sequencing and annotation.</title>
        <authorList>
            <consortium name="The Broad Institute Genomics Platform"/>
            <consortium name="The Broad Institute Genome Sequencing Center for Infectious Disease"/>
            <person name="Wu L."/>
            <person name="Ma J."/>
        </authorList>
    </citation>
    <scope>NUCLEOTIDE SEQUENCE [LARGE SCALE GENOMIC DNA]</scope>
    <source>
        <strain evidence="11">JCM 15976</strain>
    </source>
</reference>